<evidence type="ECO:0000256" key="5">
    <source>
        <dbReference type="ARBA" id="ARBA00022723"/>
    </source>
</evidence>
<dbReference type="RefSeq" id="WP_380026841.1">
    <property type="nucleotide sequence ID" value="NZ_JBHSHC010000112.1"/>
</dbReference>
<keyword evidence="7 11" id="KW-0521">NADP</keyword>
<keyword evidence="4 11" id="KW-0288">FMN</keyword>
<evidence type="ECO:0000256" key="4">
    <source>
        <dbReference type="ARBA" id="ARBA00022643"/>
    </source>
</evidence>
<feature type="binding site" evidence="11">
    <location>
        <position position="92"/>
    </location>
    <ligand>
        <name>FMN</name>
        <dbReference type="ChEBI" id="CHEBI:58210"/>
    </ligand>
</feature>
<accession>A0ABV9Q3N9</accession>
<dbReference type="SMART" id="SM01240">
    <property type="entry name" value="IMPDH"/>
    <property type="match status" value="1"/>
</dbReference>
<dbReference type="PIRSF" id="PIRSF003314">
    <property type="entry name" value="IPP_isomerase"/>
    <property type="match status" value="1"/>
</dbReference>
<comment type="subunit">
    <text evidence="10 11">Homooctamer. Dimer of tetramers.</text>
</comment>
<dbReference type="EC" id="5.3.3.2" evidence="11"/>
<feature type="binding site" evidence="11">
    <location>
        <position position="121"/>
    </location>
    <ligand>
        <name>FMN</name>
        <dbReference type="ChEBI" id="CHEBI:58210"/>
    </ligand>
</feature>
<feature type="binding site" evidence="11">
    <location>
        <begin position="92"/>
        <end position="94"/>
    </location>
    <ligand>
        <name>substrate</name>
    </ligand>
</feature>
<feature type="binding site" evidence="11">
    <location>
        <begin position="258"/>
        <end position="260"/>
    </location>
    <ligand>
        <name>FMN</name>
        <dbReference type="ChEBI" id="CHEBI:58210"/>
    </ligand>
</feature>
<comment type="cofactor">
    <cofactor evidence="11">
        <name>NADPH</name>
        <dbReference type="ChEBI" id="CHEBI:57783"/>
    </cofactor>
</comment>
<comment type="similarity">
    <text evidence="11">Belongs to the IPP isomerase type 2 family.</text>
</comment>
<dbReference type="SUPFAM" id="SSF51395">
    <property type="entry name" value="FMN-linked oxidoreductases"/>
    <property type="match status" value="1"/>
</dbReference>
<keyword evidence="5 11" id="KW-0479">Metal-binding</keyword>
<feature type="binding site" evidence="11">
    <location>
        <begin position="279"/>
        <end position="280"/>
    </location>
    <ligand>
        <name>FMN</name>
        <dbReference type="ChEBI" id="CHEBI:58210"/>
    </ligand>
</feature>
<comment type="subcellular location">
    <subcellularLocation>
        <location evidence="11">Cytoplasm</location>
    </subcellularLocation>
</comment>
<feature type="domain" description="FMN-dependent dehydrogenase" evidence="12">
    <location>
        <begin position="167"/>
        <end position="322"/>
    </location>
</feature>
<comment type="catalytic activity">
    <reaction evidence="11">
        <text>isopentenyl diphosphate = dimethylallyl diphosphate</text>
        <dbReference type="Rhea" id="RHEA:23284"/>
        <dbReference type="ChEBI" id="CHEBI:57623"/>
        <dbReference type="ChEBI" id="CHEBI:128769"/>
        <dbReference type="EC" id="5.3.3.2"/>
    </reaction>
</comment>
<evidence type="ECO:0000313" key="13">
    <source>
        <dbReference type="EMBL" id="MFC4768889.1"/>
    </source>
</evidence>
<evidence type="ECO:0000259" key="12">
    <source>
        <dbReference type="Pfam" id="PF01070"/>
    </source>
</evidence>
<comment type="caution">
    <text evidence="13">The sequence shown here is derived from an EMBL/GenBank/DDBJ whole genome shotgun (WGS) entry which is preliminary data.</text>
</comment>
<feature type="binding site" evidence="11">
    <location>
        <position position="152"/>
    </location>
    <ligand>
        <name>Mg(2+)</name>
        <dbReference type="ChEBI" id="CHEBI:18420"/>
    </ligand>
</feature>
<evidence type="ECO:0000313" key="14">
    <source>
        <dbReference type="Proteomes" id="UP001596002"/>
    </source>
</evidence>
<dbReference type="InterPro" id="IPR011179">
    <property type="entry name" value="IPdP_isomerase"/>
</dbReference>
<comment type="function">
    <text evidence="11">Involved in the biosynthesis of isoprenoids. Catalyzes the 1,3-allylic rearrangement of the homoallylic substrate isopentenyl (IPP) to its allylic isomer, dimethylallyl diphosphate (DMAPP).</text>
</comment>
<dbReference type="NCBIfam" id="TIGR02151">
    <property type="entry name" value="IPP_isom_2"/>
    <property type="match status" value="1"/>
</dbReference>
<evidence type="ECO:0000256" key="10">
    <source>
        <dbReference type="ARBA" id="ARBA00025810"/>
    </source>
</evidence>
<keyword evidence="8 11" id="KW-0414">Isoprene biosynthesis</keyword>
<dbReference type="InterPro" id="IPR013785">
    <property type="entry name" value="Aldolase_TIM"/>
</dbReference>
<feature type="binding site" evidence="11">
    <location>
        <begin position="62"/>
        <end position="64"/>
    </location>
    <ligand>
        <name>FMN</name>
        <dbReference type="ChEBI" id="CHEBI:58210"/>
    </ligand>
</feature>
<dbReference type="EMBL" id="JBHSHC010000112">
    <property type="protein sequence ID" value="MFC4768889.1"/>
    <property type="molecule type" value="Genomic_DNA"/>
</dbReference>
<keyword evidence="3 11" id="KW-0285">Flavoprotein</keyword>
<keyword evidence="2 11" id="KW-0963">Cytoplasm</keyword>
<evidence type="ECO:0000256" key="6">
    <source>
        <dbReference type="ARBA" id="ARBA00022842"/>
    </source>
</evidence>
<dbReference type="PANTHER" id="PTHR43665:SF1">
    <property type="entry name" value="ISOPENTENYL-DIPHOSPHATE DELTA-ISOMERASE"/>
    <property type="match status" value="1"/>
</dbReference>
<keyword evidence="6 11" id="KW-0460">Magnesium</keyword>
<dbReference type="GO" id="GO:0004452">
    <property type="term" value="F:isopentenyl-diphosphate delta-isomerase activity"/>
    <property type="evidence" value="ECO:0007669"/>
    <property type="project" value="UniProtKB-EC"/>
</dbReference>
<evidence type="ECO:0000256" key="2">
    <source>
        <dbReference type="ARBA" id="ARBA00022490"/>
    </source>
</evidence>
<dbReference type="PANTHER" id="PTHR43665">
    <property type="entry name" value="ISOPENTENYL-DIPHOSPHATE DELTA-ISOMERASE"/>
    <property type="match status" value="1"/>
</dbReference>
<feature type="binding site" evidence="11">
    <location>
        <begin position="6"/>
        <end position="7"/>
    </location>
    <ligand>
        <name>substrate</name>
    </ligand>
</feature>
<evidence type="ECO:0000256" key="3">
    <source>
        <dbReference type="ARBA" id="ARBA00022630"/>
    </source>
</evidence>
<proteinExistence type="inferred from homology"/>
<sequence length="352" mass="38199">MSRENRKLDHVRLALSSEAVQISDFDDLHFVHQSLPEVGLEDIRLDTQIGELVLSSPIFINAMTGGAISTKDINQGLAEVARETGVAMAVGSQRAALANPELIDTYRIVRQINPKGVVIANLGAGASVEDAKQAVEMIEADLLQLHLNVPQEVVMPEGDRDFKGILEAIQRVADEAPVPVIVKEVGFGMCRETYEQLKSIGVKIVDVGGRGGTNFISIENQRRSRQEYSHLSGWGQSTAISLLEADGFSDLEFIASGGVRNSLDVAKCLALGAKGVGVAGPILRIFSEQGIEGAVQVIESWHEQLRAVMTLLGAQSLAELKKVPVVIMGRTKEWCELRGIDIRQLAVRYKGR</sequence>
<comment type="cofactor">
    <cofactor evidence="1 11">
        <name>FMN</name>
        <dbReference type="ChEBI" id="CHEBI:58210"/>
    </cofactor>
</comment>
<dbReference type="Pfam" id="PF01070">
    <property type="entry name" value="FMN_dh"/>
    <property type="match status" value="1"/>
</dbReference>
<feature type="binding site" evidence="11">
    <location>
        <position position="151"/>
    </location>
    <ligand>
        <name>substrate</name>
    </ligand>
</feature>
<gene>
    <name evidence="11 13" type="primary">fni</name>
    <name evidence="13" type="ORF">ACFO8Q_16235</name>
</gene>
<organism evidence="13 14">
    <name type="scientific">Effusibacillus consociatus</name>
    <dbReference type="NCBI Taxonomy" id="1117041"/>
    <lineage>
        <taxon>Bacteria</taxon>
        <taxon>Bacillati</taxon>
        <taxon>Bacillota</taxon>
        <taxon>Bacilli</taxon>
        <taxon>Bacillales</taxon>
        <taxon>Alicyclobacillaceae</taxon>
        <taxon>Effusibacillus</taxon>
    </lineage>
</organism>
<name>A0ABV9Q3N9_9BACL</name>
<dbReference type="Proteomes" id="UP001596002">
    <property type="component" value="Unassembled WGS sequence"/>
</dbReference>
<dbReference type="Gene3D" id="3.20.20.70">
    <property type="entry name" value="Aldolase class I"/>
    <property type="match status" value="1"/>
</dbReference>
<reference evidence="14" key="1">
    <citation type="journal article" date="2019" name="Int. J. Syst. Evol. Microbiol.">
        <title>The Global Catalogue of Microorganisms (GCM) 10K type strain sequencing project: providing services to taxonomists for standard genome sequencing and annotation.</title>
        <authorList>
            <consortium name="The Broad Institute Genomics Platform"/>
            <consortium name="The Broad Institute Genome Sequencing Center for Infectious Disease"/>
            <person name="Wu L."/>
            <person name="Ma J."/>
        </authorList>
    </citation>
    <scope>NUCLEOTIDE SEQUENCE [LARGE SCALE GENOMIC DNA]</scope>
    <source>
        <strain evidence="14">WYCCWR 12678</strain>
    </source>
</reference>
<dbReference type="CDD" id="cd02811">
    <property type="entry name" value="IDI-2_FMN"/>
    <property type="match status" value="1"/>
</dbReference>
<keyword evidence="9 11" id="KW-0413">Isomerase</keyword>
<evidence type="ECO:0000256" key="11">
    <source>
        <dbReference type="HAMAP-Rule" id="MF_00354"/>
    </source>
</evidence>
<dbReference type="InterPro" id="IPR000262">
    <property type="entry name" value="FMN-dep_DH"/>
</dbReference>
<keyword evidence="14" id="KW-1185">Reference proteome</keyword>
<protein>
    <recommendedName>
        <fullName evidence="11">Isopentenyl-diphosphate delta-isomerase</fullName>
        <shortName evidence="11">IPP isomerase</shortName>
        <ecNumber evidence="11">5.3.3.2</ecNumber>
    </recommendedName>
    <alternativeName>
        <fullName evidence="11">Isopentenyl diphosphate:dimethylallyl diphosphate isomerase</fullName>
    </alternativeName>
    <alternativeName>
        <fullName evidence="11">Isopentenyl pyrophosphate isomerase</fullName>
    </alternativeName>
    <alternativeName>
        <fullName evidence="11">Type 2 isopentenyl diphosphate isomerase</fullName>
        <shortName evidence="11">IDI-2</shortName>
    </alternativeName>
</protein>
<evidence type="ECO:0000256" key="1">
    <source>
        <dbReference type="ARBA" id="ARBA00001917"/>
    </source>
</evidence>
<evidence type="ECO:0000256" key="8">
    <source>
        <dbReference type="ARBA" id="ARBA00023229"/>
    </source>
</evidence>
<evidence type="ECO:0000256" key="7">
    <source>
        <dbReference type="ARBA" id="ARBA00022857"/>
    </source>
</evidence>
<comment type="cofactor">
    <cofactor evidence="11">
        <name>Mg(2+)</name>
        <dbReference type="ChEBI" id="CHEBI:18420"/>
    </cofactor>
</comment>
<feature type="binding site" evidence="11">
    <location>
        <position position="183"/>
    </location>
    <ligand>
        <name>FMN</name>
        <dbReference type="ChEBI" id="CHEBI:58210"/>
    </ligand>
</feature>
<feature type="binding site" evidence="11">
    <location>
        <position position="213"/>
    </location>
    <ligand>
        <name>FMN</name>
        <dbReference type="ChEBI" id="CHEBI:58210"/>
    </ligand>
</feature>
<evidence type="ECO:0000256" key="9">
    <source>
        <dbReference type="ARBA" id="ARBA00023235"/>
    </source>
</evidence>
<dbReference type="HAMAP" id="MF_00354">
    <property type="entry name" value="Idi_2"/>
    <property type="match status" value="1"/>
</dbReference>
<comment type="caution">
    <text evidence="11">Lacks conserved residue(s) required for the propagation of feature annotation.</text>
</comment>